<dbReference type="OrthoDB" id="2991697at2"/>
<proteinExistence type="predicted"/>
<evidence type="ECO:0008006" key="4">
    <source>
        <dbReference type="Google" id="ProtNLM"/>
    </source>
</evidence>
<feature type="transmembrane region" description="Helical" evidence="1">
    <location>
        <begin position="7"/>
        <end position="27"/>
    </location>
</feature>
<keyword evidence="3" id="KW-1185">Reference proteome</keyword>
<dbReference type="AlphaFoldDB" id="A0A345PGP1"/>
<protein>
    <recommendedName>
        <fullName evidence="4">DUF4306 domain-containing protein</fullName>
    </recommendedName>
</protein>
<evidence type="ECO:0000313" key="3">
    <source>
        <dbReference type="Proteomes" id="UP000253908"/>
    </source>
</evidence>
<dbReference type="KEGG" id="ocn:CUC15_09635"/>
<keyword evidence="1" id="KW-0812">Transmembrane</keyword>
<dbReference type="Proteomes" id="UP000253908">
    <property type="component" value="Chromosome"/>
</dbReference>
<feature type="transmembrane region" description="Helical" evidence="1">
    <location>
        <begin position="54"/>
        <end position="77"/>
    </location>
</feature>
<accession>A0A345PGP1</accession>
<name>A0A345PGP1_9BACI</name>
<keyword evidence="1" id="KW-0472">Membrane</keyword>
<reference evidence="3" key="1">
    <citation type="submission" date="2017-11" db="EMBL/GenBank/DDBJ databases">
        <authorList>
            <person name="Zhu W."/>
        </authorList>
    </citation>
    <scope>NUCLEOTIDE SEQUENCE [LARGE SCALE GENOMIC DNA]</scope>
    <source>
        <strain evidence="3">160</strain>
    </source>
</reference>
<dbReference type="EMBL" id="CP024848">
    <property type="protein sequence ID" value="AXI09171.1"/>
    <property type="molecule type" value="Genomic_DNA"/>
</dbReference>
<organism evidence="2 3">
    <name type="scientific">Oceanobacillus zhaokaii</name>
    <dbReference type="NCBI Taxonomy" id="2052660"/>
    <lineage>
        <taxon>Bacteria</taxon>
        <taxon>Bacillati</taxon>
        <taxon>Bacillota</taxon>
        <taxon>Bacilli</taxon>
        <taxon>Bacillales</taxon>
        <taxon>Bacillaceae</taxon>
        <taxon>Oceanobacillus</taxon>
    </lineage>
</organism>
<gene>
    <name evidence="2" type="ORF">CUC15_09635</name>
</gene>
<evidence type="ECO:0000256" key="1">
    <source>
        <dbReference type="SAM" id="Phobius"/>
    </source>
</evidence>
<dbReference type="RefSeq" id="WP_114916464.1">
    <property type="nucleotide sequence ID" value="NZ_CP024848.1"/>
</dbReference>
<evidence type="ECO:0000313" key="2">
    <source>
        <dbReference type="EMBL" id="AXI09171.1"/>
    </source>
</evidence>
<keyword evidence="1" id="KW-1133">Transmembrane helix</keyword>
<sequence length="91" mass="10666">MDKKTKRYIFIISFILFLLASFIPSPFRIIEEKASYYGVPANWLGLHESGGFEFLWIGFIVDVALFYMICLFLFKIFKKLAKTIKNKEADL</sequence>